<reference evidence="1" key="2">
    <citation type="journal article" date="2018" name="Nat. Commun.">
        <title>Tailed giant Tupanvirus possesses the most complete translational apparatus of the known virosphere.</title>
        <authorList>
            <person name="Abrahao J."/>
            <person name="Silva L."/>
            <person name="Silva L.S."/>
            <person name="Khalil J.Y.B."/>
            <person name="Rodrigues R."/>
            <person name="Arantes T."/>
            <person name="Assis F."/>
            <person name="Boratto P."/>
            <person name="Andrade M."/>
            <person name="Kroon E.G."/>
            <person name="Ribeiro B."/>
            <person name="Bergier I."/>
            <person name="Seligmann H."/>
            <person name="Ghigo E."/>
            <person name="Colson P."/>
            <person name="Levasseur A."/>
            <person name="Kroemer G."/>
            <person name="Raoult D."/>
            <person name="La Scola B."/>
        </authorList>
    </citation>
    <scope>NUCLEOTIDE SEQUENCE [LARGE SCALE GENOMIC DNA]</scope>
    <source>
        <strain evidence="1">Soda lake</strain>
    </source>
</reference>
<protein>
    <submittedName>
        <fullName evidence="1">Putative orfan</fullName>
    </submittedName>
</protein>
<accession>A0A6N1NIQ8</accession>
<organism evidence="1">
    <name type="scientific">Tupanvirus soda lake</name>
    <dbReference type="NCBI Taxonomy" id="2126985"/>
    <lineage>
        <taxon>Viruses</taxon>
        <taxon>Varidnaviria</taxon>
        <taxon>Bamfordvirae</taxon>
        <taxon>Nucleocytoviricota</taxon>
        <taxon>Megaviricetes</taxon>
        <taxon>Imitervirales</taxon>
        <taxon>Mimiviridae</taxon>
        <taxon>Megamimivirinae</taxon>
        <taxon>Tupanvirus</taxon>
        <taxon>Tupanvirus salinum</taxon>
    </lineage>
</organism>
<dbReference type="EMBL" id="KY523104">
    <property type="protein sequence ID" value="QKU34819.1"/>
    <property type="molecule type" value="Genomic_DNA"/>
</dbReference>
<dbReference type="RefSeq" id="YP_010781470.1">
    <property type="nucleotide sequence ID" value="NC_075039.1"/>
</dbReference>
<evidence type="ECO:0000313" key="1">
    <source>
        <dbReference type="EMBL" id="QKU34819.1"/>
    </source>
</evidence>
<dbReference type="GeneID" id="80518234"/>
<dbReference type="KEGG" id="vg:80518234"/>
<proteinExistence type="predicted"/>
<name>A0A6N1NIQ8_9VIRU</name>
<sequence length="245" mass="28754">MTQHKFINFHTGYYDVCENVFVKCPKTDAERFMKILPKLNEFVELLSMNGSSCSLKLSEIDISVCDEINLHNFTDCSFYSEAMKMEYQYEKEESGYIENECKFDELADNKYGLVYKSRCTDIYEVVLQYCILHIVWQILKYNTKFKILNKLTTKICLKSDGQTIKNFVVPNLKCDQWLSEDFFTSSPVDSSDTDLIATINNLYEILEYVKNNENKEKIIIFEGNGDYEPSYIRQNENRAAKKNKQ</sequence>
<reference evidence="1" key="1">
    <citation type="submission" date="2017-01" db="EMBL/GenBank/DDBJ databases">
        <authorList>
            <person name="Assis F.L."/>
            <person name="Abrahao J.S."/>
            <person name="Silva L."/>
            <person name="Khalil J.B."/>
            <person name="Rodrigues R."/>
            <person name="Silva L.S."/>
            <person name="Arantes T."/>
            <person name="Boratto P."/>
            <person name="Andrade M."/>
            <person name="Kroon E.G."/>
            <person name="Ribeiro B."/>
            <person name="Bergier I."/>
            <person name="Seligmann H."/>
            <person name="Ghigo E."/>
            <person name="Colson P."/>
            <person name="Levasseur A."/>
            <person name="Raoult D."/>
            <person name="Scola B.L."/>
        </authorList>
    </citation>
    <scope>NUCLEOTIDE SEQUENCE</scope>
    <source>
        <strain evidence="1">Soda lake</strain>
    </source>
</reference>